<gene>
    <name evidence="1" type="ORF">GSM42_16635</name>
</gene>
<organism evidence="1 2">
    <name type="scientific">Shimazuella alba</name>
    <dbReference type="NCBI Taxonomy" id="2690964"/>
    <lineage>
        <taxon>Bacteria</taxon>
        <taxon>Bacillati</taxon>
        <taxon>Bacillota</taxon>
        <taxon>Bacilli</taxon>
        <taxon>Bacillales</taxon>
        <taxon>Thermoactinomycetaceae</taxon>
        <taxon>Shimazuella</taxon>
    </lineage>
</organism>
<dbReference type="RefSeq" id="WP_160802663.1">
    <property type="nucleotide sequence ID" value="NZ_WUUL01000013.1"/>
</dbReference>
<comment type="caution">
    <text evidence="1">The sequence shown here is derived from an EMBL/GenBank/DDBJ whole genome shotgun (WGS) entry which is preliminary data.</text>
</comment>
<evidence type="ECO:0000313" key="1">
    <source>
        <dbReference type="EMBL" id="MXQ55312.1"/>
    </source>
</evidence>
<accession>A0A6I4W4T0</accession>
<name>A0A6I4W4T0_9BACL</name>
<protein>
    <submittedName>
        <fullName evidence="1">Uncharacterized protein</fullName>
    </submittedName>
</protein>
<dbReference type="AlphaFoldDB" id="A0A6I4W4T0"/>
<dbReference type="EMBL" id="WUUL01000013">
    <property type="protein sequence ID" value="MXQ55312.1"/>
    <property type="molecule type" value="Genomic_DNA"/>
</dbReference>
<sequence>MKDNKLTITKTCIPGTKVHSLYLWQGKCYYIFPDLTSETRLGDITVFTTLHHTVYVDGDRRFKVQPNGDSKKRFFSTDKDMPGTVNMRSRFGIWLQVIGHYLFSAEDGQEPEHLINTEDPKLEEDRMVNDWWFLWLRDNQRESN</sequence>
<dbReference type="Proteomes" id="UP000430692">
    <property type="component" value="Unassembled WGS sequence"/>
</dbReference>
<keyword evidence="2" id="KW-1185">Reference proteome</keyword>
<evidence type="ECO:0000313" key="2">
    <source>
        <dbReference type="Proteomes" id="UP000430692"/>
    </source>
</evidence>
<proteinExistence type="predicted"/>
<reference evidence="1 2" key="1">
    <citation type="submission" date="2019-12" db="EMBL/GenBank/DDBJ databases">
        <title>Whole-genome analyses of novel actinobacteria.</title>
        <authorList>
            <person name="Sahin N."/>
            <person name="Saygin H."/>
        </authorList>
    </citation>
    <scope>NUCLEOTIDE SEQUENCE [LARGE SCALE GENOMIC DNA]</scope>
    <source>
        <strain evidence="1 2">KC615</strain>
    </source>
</reference>